<accession>A0A5D2CC83</accession>
<evidence type="ECO:0000313" key="1">
    <source>
        <dbReference type="EMBL" id="TYG65925.1"/>
    </source>
</evidence>
<name>A0A5D2CC83_GOSDA</name>
<dbReference type="Proteomes" id="UP000323506">
    <property type="component" value="Chromosome D06"/>
</dbReference>
<organism evidence="1 2">
    <name type="scientific">Gossypium darwinii</name>
    <name type="common">Darwin's cotton</name>
    <name type="synonym">Gossypium barbadense var. darwinii</name>
    <dbReference type="NCBI Taxonomy" id="34276"/>
    <lineage>
        <taxon>Eukaryota</taxon>
        <taxon>Viridiplantae</taxon>
        <taxon>Streptophyta</taxon>
        <taxon>Embryophyta</taxon>
        <taxon>Tracheophyta</taxon>
        <taxon>Spermatophyta</taxon>
        <taxon>Magnoliopsida</taxon>
        <taxon>eudicotyledons</taxon>
        <taxon>Gunneridae</taxon>
        <taxon>Pentapetalae</taxon>
        <taxon>rosids</taxon>
        <taxon>malvids</taxon>
        <taxon>Malvales</taxon>
        <taxon>Malvaceae</taxon>
        <taxon>Malvoideae</taxon>
        <taxon>Gossypium</taxon>
    </lineage>
</organism>
<protein>
    <submittedName>
        <fullName evidence="1">Uncharacterized protein</fullName>
    </submittedName>
</protein>
<proteinExistence type="predicted"/>
<keyword evidence="2" id="KW-1185">Reference proteome</keyword>
<sequence length="99" mass="11257">MISPSPSPFLTSIVVFDVVITSSINDTLGHCLVASFNIIFSIKQGFLLNDLTLGYTIFNNYYRKFQGLLRPILKERIHNHEAENLQQPAVIFPNSLYQL</sequence>
<gene>
    <name evidence="1" type="ORF">ES288_D06G226000v1</name>
</gene>
<dbReference type="AlphaFoldDB" id="A0A5D2CC83"/>
<reference evidence="1 2" key="1">
    <citation type="submission" date="2019-06" db="EMBL/GenBank/DDBJ databases">
        <title>WGS assembly of Gossypium darwinii.</title>
        <authorList>
            <person name="Chen Z.J."/>
            <person name="Sreedasyam A."/>
            <person name="Ando A."/>
            <person name="Song Q."/>
            <person name="De L."/>
            <person name="Hulse-Kemp A."/>
            <person name="Ding M."/>
            <person name="Ye W."/>
            <person name="Kirkbride R."/>
            <person name="Jenkins J."/>
            <person name="Plott C."/>
            <person name="Lovell J."/>
            <person name="Lin Y.-M."/>
            <person name="Vaughn R."/>
            <person name="Liu B."/>
            <person name="Li W."/>
            <person name="Simpson S."/>
            <person name="Scheffler B."/>
            <person name="Saski C."/>
            <person name="Grover C."/>
            <person name="Hu G."/>
            <person name="Conover J."/>
            <person name="Carlson J."/>
            <person name="Shu S."/>
            <person name="Boston L."/>
            <person name="Williams M."/>
            <person name="Peterson D."/>
            <person name="Mcgee K."/>
            <person name="Jones D."/>
            <person name="Wendel J."/>
            <person name="Stelly D."/>
            <person name="Grimwood J."/>
            <person name="Schmutz J."/>
        </authorList>
    </citation>
    <scope>NUCLEOTIDE SEQUENCE [LARGE SCALE GENOMIC DNA]</scope>
    <source>
        <strain evidence="1">1808015.09</strain>
    </source>
</reference>
<evidence type="ECO:0000313" key="2">
    <source>
        <dbReference type="Proteomes" id="UP000323506"/>
    </source>
</evidence>
<dbReference type="EMBL" id="CM017706">
    <property type="protein sequence ID" value="TYG65925.1"/>
    <property type="molecule type" value="Genomic_DNA"/>
</dbReference>